<reference evidence="10 11" key="1">
    <citation type="submission" date="2016-07" db="EMBL/GenBank/DDBJ databases">
        <title>Pervasive Adenine N6-methylation of Active Genes in Fungi.</title>
        <authorList>
            <consortium name="DOE Joint Genome Institute"/>
            <person name="Mondo S.J."/>
            <person name="Dannebaum R.O."/>
            <person name="Kuo R.C."/>
            <person name="Labutti K."/>
            <person name="Haridas S."/>
            <person name="Kuo A."/>
            <person name="Salamov A."/>
            <person name="Ahrendt S.R."/>
            <person name="Lipzen A."/>
            <person name="Sullivan W."/>
            <person name="Andreopoulos W.B."/>
            <person name="Clum A."/>
            <person name="Lindquist E."/>
            <person name="Daum C."/>
            <person name="Ramamoorthy G.K."/>
            <person name="Gryganskyi A."/>
            <person name="Culley D."/>
            <person name="Magnuson J.K."/>
            <person name="James T.Y."/>
            <person name="O'Malley M.A."/>
            <person name="Stajich J.E."/>
            <person name="Spatafora J.W."/>
            <person name="Visel A."/>
            <person name="Grigoriev I.V."/>
        </authorList>
    </citation>
    <scope>NUCLEOTIDE SEQUENCE [LARGE SCALE GENOMIC DNA]</scope>
    <source>
        <strain evidence="10 11">NRRL 2496</strain>
    </source>
</reference>
<comment type="subcellular location">
    <subcellularLocation>
        <location evidence="1">Membrane</location>
        <topology evidence="1">Multi-pass membrane protein</topology>
    </subcellularLocation>
</comment>
<feature type="transmembrane region" description="Helical" evidence="8">
    <location>
        <begin position="111"/>
        <end position="133"/>
    </location>
</feature>
<dbReference type="InterPro" id="IPR020846">
    <property type="entry name" value="MFS_dom"/>
</dbReference>
<organism evidence="10 11">
    <name type="scientific">Syncephalastrum racemosum</name>
    <name type="common">Filamentous fungus</name>
    <dbReference type="NCBI Taxonomy" id="13706"/>
    <lineage>
        <taxon>Eukaryota</taxon>
        <taxon>Fungi</taxon>
        <taxon>Fungi incertae sedis</taxon>
        <taxon>Mucoromycota</taxon>
        <taxon>Mucoromycotina</taxon>
        <taxon>Mucoromycetes</taxon>
        <taxon>Mucorales</taxon>
        <taxon>Syncephalastraceae</taxon>
        <taxon>Syncephalastrum</taxon>
    </lineage>
</organism>
<proteinExistence type="predicted"/>
<dbReference type="STRING" id="13706.A0A1X2HUU1"/>
<feature type="transmembrane region" description="Helical" evidence="8">
    <location>
        <begin position="541"/>
        <end position="561"/>
    </location>
</feature>
<feature type="domain" description="Major facilitator superfamily (MFS) profile" evidence="9">
    <location>
        <begin position="112"/>
        <end position="565"/>
    </location>
</feature>
<evidence type="ECO:0000256" key="7">
    <source>
        <dbReference type="SAM" id="MobiDB-lite"/>
    </source>
</evidence>
<keyword evidence="2" id="KW-0813">Transport</keyword>
<dbReference type="OMA" id="WRYQVEK"/>
<dbReference type="PROSITE" id="PS50850">
    <property type="entry name" value="MFS"/>
    <property type="match status" value="1"/>
</dbReference>
<dbReference type="InterPro" id="IPR036259">
    <property type="entry name" value="MFS_trans_sf"/>
</dbReference>
<feature type="transmembrane region" description="Helical" evidence="8">
    <location>
        <begin position="451"/>
        <end position="468"/>
    </location>
</feature>
<protein>
    <submittedName>
        <fullName evidence="10">Major facilitator superfamily domain-containing protein</fullName>
    </submittedName>
</protein>
<evidence type="ECO:0000256" key="4">
    <source>
        <dbReference type="ARBA" id="ARBA00022989"/>
    </source>
</evidence>
<evidence type="ECO:0000313" key="11">
    <source>
        <dbReference type="Proteomes" id="UP000242180"/>
    </source>
</evidence>
<dbReference type="CDD" id="cd17323">
    <property type="entry name" value="MFS_Tpo1_MDR_like"/>
    <property type="match status" value="1"/>
</dbReference>
<accession>A0A1X2HUU1</accession>
<dbReference type="InterPro" id="IPR011701">
    <property type="entry name" value="MFS"/>
</dbReference>
<feature type="transmembrane region" description="Helical" evidence="8">
    <location>
        <begin position="475"/>
        <end position="496"/>
    </location>
</feature>
<keyword evidence="4 8" id="KW-1133">Transmembrane helix</keyword>
<evidence type="ECO:0000313" key="10">
    <source>
        <dbReference type="EMBL" id="ORZ03336.1"/>
    </source>
</evidence>
<feature type="compositionally biased region" description="Basic and acidic residues" evidence="7">
    <location>
        <begin position="1"/>
        <end position="12"/>
    </location>
</feature>
<dbReference type="Gene3D" id="1.20.1250.20">
    <property type="entry name" value="MFS general substrate transporter like domains"/>
    <property type="match status" value="1"/>
</dbReference>
<dbReference type="PANTHER" id="PTHR23502:SF51">
    <property type="entry name" value="QUINIDINE RESISTANCE PROTEIN 1-RELATED"/>
    <property type="match status" value="1"/>
</dbReference>
<feature type="transmembrane region" description="Helical" evidence="8">
    <location>
        <begin position="266"/>
        <end position="286"/>
    </location>
</feature>
<dbReference type="GO" id="GO:0140115">
    <property type="term" value="P:export across plasma membrane"/>
    <property type="evidence" value="ECO:0007669"/>
    <property type="project" value="UniProtKB-ARBA"/>
</dbReference>
<dbReference type="Proteomes" id="UP000242180">
    <property type="component" value="Unassembled WGS sequence"/>
</dbReference>
<keyword evidence="6" id="KW-0325">Glycoprotein</keyword>
<evidence type="ECO:0000256" key="8">
    <source>
        <dbReference type="SAM" id="Phobius"/>
    </source>
</evidence>
<evidence type="ECO:0000256" key="6">
    <source>
        <dbReference type="ARBA" id="ARBA00023180"/>
    </source>
</evidence>
<name>A0A1X2HUU1_SYNRA</name>
<keyword evidence="3 8" id="KW-0812">Transmembrane</keyword>
<evidence type="ECO:0000256" key="3">
    <source>
        <dbReference type="ARBA" id="ARBA00022692"/>
    </source>
</evidence>
<dbReference type="OrthoDB" id="440553at2759"/>
<evidence type="ECO:0000256" key="5">
    <source>
        <dbReference type="ARBA" id="ARBA00023136"/>
    </source>
</evidence>
<dbReference type="SUPFAM" id="SSF103473">
    <property type="entry name" value="MFS general substrate transporter"/>
    <property type="match status" value="1"/>
</dbReference>
<dbReference type="InParanoid" id="A0A1X2HUU1"/>
<dbReference type="GO" id="GO:0015137">
    <property type="term" value="F:citrate transmembrane transporter activity"/>
    <property type="evidence" value="ECO:0007669"/>
    <property type="project" value="UniProtKB-ARBA"/>
</dbReference>
<feature type="compositionally biased region" description="Basic and acidic residues" evidence="7">
    <location>
        <begin position="84"/>
        <end position="100"/>
    </location>
</feature>
<dbReference type="FunFam" id="1.20.1720.10:FF:000009">
    <property type="entry name" value="MFS multidrug transporter"/>
    <property type="match status" value="1"/>
</dbReference>
<dbReference type="FunFam" id="1.20.1250.20:FF:000172">
    <property type="entry name" value="MFS multidrug resistance transporter"/>
    <property type="match status" value="1"/>
</dbReference>
<feature type="region of interest" description="Disordered" evidence="7">
    <location>
        <begin position="1"/>
        <end position="101"/>
    </location>
</feature>
<feature type="transmembrane region" description="Helical" evidence="8">
    <location>
        <begin position="349"/>
        <end position="374"/>
    </location>
</feature>
<gene>
    <name evidence="10" type="ORF">BCR43DRAFT_466866</name>
</gene>
<evidence type="ECO:0000256" key="1">
    <source>
        <dbReference type="ARBA" id="ARBA00004141"/>
    </source>
</evidence>
<feature type="compositionally biased region" description="Basic and acidic residues" evidence="7">
    <location>
        <begin position="37"/>
        <end position="47"/>
    </location>
</feature>
<feature type="transmembrane region" description="Helical" evidence="8">
    <location>
        <begin position="145"/>
        <end position="166"/>
    </location>
</feature>
<dbReference type="PANTHER" id="PTHR23502">
    <property type="entry name" value="MAJOR FACILITATOR SUPERFAMILY"/>
    <property type="match status" value="1"/>
</dbReference>
<dbReference type="Pfam" id="PF07690">
    <property type="entry name" value="MFS_1"/>
    <property type="match status" value="1"/>
</dbReference>
<keyword evidence="5 8" id="KW-0472">Membrane</keyword>
<dbReference type="AlphaFoldDB" id="A0A1X2HUU1"/>
<evidence type="ECO:0000256" key="2">
    <source>
        <dbReference type="ARBA" id="ARBA00022448"/>
    </source>
</evidence>
<dbReference type="GO" id="GO:0005886">
    <property type="term" value="C:plasma membrane"/>
    <property type="evidence" value="ECO:0007669"/>
    <property type="project" value="TreeGrafter"/>
</dbReference>
<feature type="transmembrane region" description="Helical" evidence="8">
    <location>
        <begin position="236"/>
        <end position="254"/>
    </location>
</feature>
<dbReference type="Gene3D" id="1.20.1720.10">
    <property type="entry name" value="Multidrug resistance protein D"/>
    <property type="match status" value="1"/>
</dbReference>
<sequence length="585" mass="64534">MASRENTDDVADRSSTTPDRTLREDIFSSSVTLNKDVSPHNDDDPVIRGDTMVDPSSINYGEEAQLETAHTDGKTVTPVQGSEKSPKSEHGSSDNDHERPYSIFSRRRKRAIAAMSALSSALSPLAAISYFPALNSMRQEFNTSVQLINTTVTVYIIFQGLSPSFWGSLADLWGRRPVYIMTLTIYVGACIGLALAPNYAVLLAMRILQPIGSSSTIAIGAGIMSDIALPSERGGFYGFYSMGQVAAPVIGPVVSGLLADKAGWRWIFWWLAMLGLAAFLVIFFFLPETLRSLVGDGSGYANPTPHQWIQRKISERAGRPVQPHTANQNRFTQMPNMLAPFRFLLERDVLVALTYFGLHFSIQFAFMTSAANLFQTLYGLDDLQIGLTYMSKGVGHIAGSLTIGRILDHNYNVVLKSYERKNATLRTFQDARKSAKIAKDFPIYHARLRSLWISVGVCQIVTIVYGWCFHVRAHISIILLLQALNGFGTSGIFTTFQTLLVDLFPGKGASITASGNLVRCAFSAIATAIIEPGIKGIGVGWIFTVLGIVLVLSNVMLPMLLKFGPRWRLERFERERAQLKENQLL</sequence>
<comment type="caution">
    <text evidence="10">The sequence shown here is derived from an EMBL/GenBank/DDBJ whole genome shotgun (WGS) entry which is preliminary data.</text>
</comment>
<keyword evidence="11" id="KW-1185">Reference proteome</keyword>
<feature type="transmembrane region" description="Helical" evidence="8">
    <location>
        <begin position="178"/>
        <end position="201"/>
    </location>
</feature>
<evidence type="ECO:0000259" key="9">
    <source>
        <dbReference type="PROSITE" id="PS50850"/>
    </source>
</evidence>
<dbReference type="EMBL" id="MCGN01000001">
    <property type="protein sequence ID" value="ORZ03336.1"/>
    <property type="molecule type" value="Genomic_DNA"/>
</dbReference>